<evidence type="ECO:0000313" key="3">
    <source>
        <dbReference type="Proteomes" id="UP000789901"/>
    </source>
</evidence>
<name>A0ABN7VCF5_GIGMA</name>
<dbReference type="EMBL" id="CAJVQB010012544">
    <property type="protein sequence ID" value="CAG8756311.1"/>
    <property type="molecule type" value="Genomic_DNA"/>
</dbReference>
<accession>A0ABN7VCF5</accession>
<reference evidence="2 3" key="1">
    <citation type="submission" date="2021-06" db="EMBL/GenBank/DDBJ databases">
        <authorList>
            <person name="Kallberg Y."/>
            <person name="Tangrot J."/>
            <person name="Rosling A."/>
        </authorList>
    </citation>
    <scope>NUCLEOTIDE SEQUENCE [LARGE SCALE GENOMIC DNA]</scope>
    <source>
        <strain evidence="2 3">120-4 pot B 10/14</strain>
    </source>
</reference>
<sequence length="41" mass="4814">DIPAIRYMRQLQYAMTPTGGEGKRPKVEEENTAQKKKLLHW</sequence>
<gene>
    <name evidence="2" type="ORF">GMARGA_LOCUS16956</name>
</gene>
<feature type="region of interest" description="Disordered" evidence="1">
    <location>
        <begin position="16"/>
        <end position="41"/>
    </location>
</feature>
<evidence type="ECO:0000313" key="2">
    <source>
        <dbReference type="EMBL" id="CAG8756311.1"/>
    </source>
</evidence>
<keyword evidence="3" id="KW-1185">Reference proteome</keyword>
<protein>
    <submittedName>
        <fullName evidence="2">39005_t:CDS:1</fullName>
    </submittedName>
</protein>
<comment type="caution">
    <text evidence="2">The sequence shown here is derived from an EMBL/GenBank/DDBJ whole genome shotgun (WGS) entry which is preliminary data.</text>
</comment>
<feature type="non-terminal residue" evidence="2">
    <location>
        <position position="1"/>
    </location>
</feature>
<dbReference type="Proteomes" id="UP000789901">
    <property type="component" value="Unassembled WGS sequence"/>
</dbReference>
<feature type="compositionally biased region" description="Basic and acidic residues" evidence="1">
    <location>
        <begin position="21"/>
        <end position="33"/>
    </location>
</feature>
<organism evidence="2 3">
    <name type="scientific">Gigaspora margarita</name>
    <dbReference type="NCBI Taxonomy" id="4874"/>
    <lineage>
        <taxon>Eukaryota</taxon>
        <taxon>Fungi</taxon>
        <taxon>Fungi incertae sedis</taxon>
        <taxon>Mucoromycota</taxon>
        <taxon>Glomeromycotina</taxon>
        <taxon>Glomeromycetes</taxon>
        <taxon>Diversisporales</taxon>
        <taxon>Gigasporaceae</taxon>
        <taxon>Gigaspora</taxon>
    </lineage>
</organism>
<evidence type="ECO:0000256" key="1">
    <source>
        <dbReference type="SAM" id="MobiDB-lite"/>
    </source>
</evidence>
<proteinExistence type="predicted"/>